<keyword evidence="2" id="KW-1185">Reference proteome</keyword>
<dbReference type="Pfam" id="PF23933">
    <property type="entry name" value="DUF7269"/>
    <property type="match status" value="1"/>
</dbReference>
<dbReference type="Proteomes" id="UP000199062">
    <property type="component" value="Unassembled WGS sequence"/>
</dbReference>
<dbReference type="RefSeq" id="WP_089814368.1">
    <property type="nucleotide sequence ID" value="NZ_FOZK01000001.1"/>
</dbReference>
<dbReference type="STRING" id="767519.SAMN05216559_0957"/>
<dbReference type="AlphaFoldDB" id="A0A1I6KKC0"/>
<dbReference type="OrthoDB" id="307812at2157"/>
<dbReference type="InterPro" id="IPR055693">
    <property type="entry name" value="DUF7269"/>
</dbReference>
<protein>
    <submittedName>
        <fullName evidence="1">Uncharacterized protein</fullName>
    </submittedName>
</protein>
<gene>
    <name evidence="1" type="ORF">SAMN05216559_0957</name>
</gene>
<reference evidence="1 2" key="1">
    <citation type="submission" date="2016-10" db="EMBL/GenBank/DDBJ databases">
        <authorList>
            <person name="de Groot N.N."/>
        </authorList>
    </citation>
    <scope>NUCLEOTIDE SEQUENCE [LARGE SCALE GENOMIC DNA]</scope>
    <source>
        <strain evidence="1 2">CGMCC 1.10457</strain>
    </source>
</reference>
<sequence length="189" mass="20242">MNWRLLAVAVGLAGAGFGLAIAFVPSLNAGLSVPDNTPTLLAIAAGLVGLRRLRAFLGHDAADYRPPVREPGPRLDAPGDEFDDLLARVSGASVAGNPTALKAKQDLRDVVVEFLVMYHGCSEAEAEGLVDRGEWTDDELAARFLATSAGFGSGFTETIGMTLGRRQPFHRRVRHVTRELYELSGGERE</sequence>
<name>A0A1I6KKC0_9EURY</name>
<evidence type="ECO:0000313" key="2">
    <source>
        <dbReference type="Proteomes" id="UP000199062"/>
    </source>
</evidence>
<evidence type="ECO:0000313" key="1">
    <source>
        <dbReference type="EMBL" id="SFR91702.1"/>
    </source>
</evidence>
<dbReference type="EMBL" id="FOZK01000001">
    <property type="protein sequence ID" value="SFR91702.1"/>
    <property type="molecule type" value="Genomic_DNA"/>
</dbReference>
<accession>A0A1I6KKC0</accession>
<organism evidence="1 2">
    <name type="scientific">Halomicrobium zhouii</name>
    <dbReference type="NCBI Taxonomy" id="767519"/>
    <lineage>
        <taxon>Archaea</taxon>
        <taxon>Methanobacteriati</taxon>
        <taxon>Methanobacteriota</taxon>
        <taxon>Stenosarchaea group</taxon>
        <taxon>Halobacteria</taxon>
        <taxon>Halobacteriales</taxon>
        <taxon>Haloarculaceae</taxon>
        <taxon>Halomicrobium</taxon>
    </lineage>
</organism>
<proteinExistence type="predicted"/>